<reference evidence="1" key="1">
    <citation type="submission" date="2022-04" db="EMBL/GenBank/DDBJ databases">
        <title>Hymenobacter sp. isolated from the air.</title>
        <authorList>
            <person name="Won M."/>
            <person name="Lee C.-M."/>
            <person name="Woen H.-Y."/>
            <person name="Kwon S.-W."/>
        </authorList>
    </citation>
    <scope>NUCLEOTIDE SEQUENCE</scope>
    <source>
        <strain evidence="1">5116S-3</strain>
    </source>
</reference>
<protein>
    <submittedName>
        <fullName evidence="1">Uncharacterized protein</fullName>
    </submittedName>
</protein>
<proteinExistence type="predicted"/>
<gene>
    <name evidence="1" type="ORF">MUN79_06530</name>
</gene>
<dbReference type="Proteomes" id="UP000831796">
    <property type="component" value="Chromosome"/>
</dbReference>
<dbReference type="KEGG" id="hcu:MUN79_06530"/>
<name>A0A8T9QB21_9BACT</name>
<organism evidence="1 2">
    <name type="scientific">Hymenobacter cellulosilyticus</name>
    <dbReference type="NCBI Taxonomy" id="2932248"/>
    <lineage>
        <taxon>Bacteria</taxon>
        <taxon>Pseudomonadati</taxon>
        <taxon>Bacteroidota</taxon>
        <taxon>Cytophagia</taxon>
        <taxon>Cytophagales</taxon>
        <taxon>Hymenobacteraceae</taxon>
        <taxon>Hymenobacter</taxon>
    </lineage>
</organism>
<evidence type="ECO:0000313" key="1">
    <source>
        <dbReference type="EMBL" id="UOQ73581.1"/>
    </source>
</evidence>
<evidence type="ECO:0000313" key="2">
    <source>
        <dbReference type="Proteomes" id="UP000831796"/>
    </source>
</evidence>
<keyword evidence="2" id="KW-1185">Reference proteome</keyword>
<dbReference type="EMBL" id="CP095046">
    <property type="protein sequence ID" value="UOQ73581.1"/>
    <property type="molecule type" value="Genomic_DNA"/>
</dbReference>
<sequence length="80" mass="8485">MRLHFSKLLLSALPETLLPSHLPTSLSGIAGKTINGTPLEETSAQEAELSATPATVLAVGEYLVGDTEDTLLNGHPDIRY</sequence>
<accession>A0A8T9QB21</accession>
<dbReference type="RefSeq" id="WP_244676932.1">
    <property type="nucleotide sequence ID" value="NZ_CP095046.1"/>
</dbReference>
<dbReference type="AlphaFoldDB" id="A0A8T9QB21"/>